<dbReference type="PANTHER" id="PTHR23351">
    <property type="entry name" value="FOS TRANSCRIPTION FACTOR-RELATED"/>
    <property type="match status" value="1"/>
</dbReference>
<comment type="caution">
    <text evidence="7">The sequence shown here is derived from an EMBL/GenBank/DDBJ whole genome shotgun (WGS) entry which is preliminary data.</text>
</comment>
<dbReference type="GO" id="GO:0003677">
    <property type="term" value="F:DNA binding"/>
    <property type="evidence" value="ECO:0007669"/>
    <property type="project" value="UniProtKB-KW"/>
</dbReference>
<dbReference type="Gene3D" id="1.20.5.170">
    <property type="match status" value="1"/>
</dbReference>
<dbReference type="CDD" id="cd14686">
    <property type="entry name" value="bZIP"/>
    <property type="match status" value="1"/>
</dbReference>
<dbReference type="SMART" id="SM00338">
    <property type="entry name" value="BRLZ"/>
    <property type="match status" value="1"/>
</dbReference>
<feature type="domain" description="BZIP" evidence="6">
    <location>
        <begin position="201"/>
        <end position="264"/>
    </location>
</feature>
<evidence type="ECO:0000313" key="8">
    <source>
        <dbReference type="Proteomes" id="UP001303160"/>
    </source>
</evidence>
<evidence type="ECO:0000256" key="3">
    <source>
        <dbReference type="ARBA" id="ARBA00023163"/>
    </source>
</evidence>
<reference evidence="7" key="2">
    <citation type="submission" date="2023-05" db="EMBL/GenBank/DDBJ databases">
        <authorList>
            <consortium name="Lawrence Berkeley National Laboratory"/>
            <person name="Steindorff A."/>
            <person name="Hensen N."/>
            <person name="Bonometti L."/>
            <person name="Westerberg I."/>
            <person name="Brannstrom I.O."/>
            <person name="Guillou S."/>
            <person name="Cros-Aarteil S."/>
            <person name="Calhoun S."/>
            <person name="Haridas S."/>
            <person name="Kuo A."/>
            <person name="Mondo S."/>
            <person name="Pangilinan J."/>
            <person name="Riley R."/>
            <person name="Labutti K."/>
            <person name="Andreopoulos B."/>
            <person name="Lipzen A."/>
            <person name="Chen C."/>
            <person name="Yanf M."/>
            <person name="Daum C."/>
            <person name="Ng V."/>
            <person name="Clum A."/>
            <person name="Ohm R."/>
            <person name="Martin F."/>
            <person name="Silar P."/>
            <person name="Natvig D."/>
            <person name="Lalanne C."/>
            <person name="Gautier V."/>
            <person name="Ament-Velasquez S.L."/>
            <person name="Kruys A."/>
            <person name="Hutchinson M.I."/>
            <person name="Powell A.J."/>
            <person name="Barry K."/>
            <person name="Miller A.N."/>
            <person name="Grigoriev I.V."/>
            <person name="Debuchy R."/>
            <person name="Gladieux P."/>
            <person name="Thoren M.H."/>
            <person name="Johannesson H."/>
        </authorList>
    </citation>
    <scope>NUCLEOTIDE SEQUENCE</scope>
    <source>
        <strain evidence="7">CBS 315.58</strain>
    </source>
</reference>
<reference evidence="7" key="1">
    <citation type="journal article" date="2023" name="Mol. Phylogenet. Evol.">
        <title>Genome-scale phylogeny and comparative genomics of the fungal order Sordariales.</title>
        <authorList>
            <person name="Hensen N."/>
            <person name="Bonometti L."/>
            <person name="Westerberg I."/>
            <person name="Brannstrom I.O."/>
            <person name="Guillou S."/>
            <person name="Cros-Aarteil S."/>
            <person name="Calhoun S."/>
            <person name="Haridas S."/>
            <person name="Kuo A."/>
            <person name="Mondo S."/>
            <person name="Pangilinan J."/>
            <person name="Riley R."/>
            <person name="LaButti K."/>
            <person name="Andreopoulos B."/>
            <person name="Lipzen A."/>
            <person name="Chen C."/>
            <person name="Yan M."/>
            <person name="Daum C."/>
            <person name="Ng V."/>
            <person name="Clum A."/>
            <person name="Steindorff A."/>
            <person name="Ohm R.A."/>
            <person name="Martin F."/>
            <person name="Silar P."/>
            <person name="Natvig D.O."/>
            <person name="Lalanne C."/>
            <person name="Gautier V."/>
            <person name="Ament-Velasquez S.L."/>
            <person name="Kruys A."/>
            <person name="Hutchinson M.I."/>
            <person name="Powell A.J."/>
            <person name="Barry K."/>
            <person name="Miller A.N."/>
            <person name="Grigoriev I.V."/>
            <person name="Debuchy R."/>
            <person name="Gladieux P."/>
            <person name="Hiltunen Thoren M."/>
            <person name="Johannesson H."/>
        </authorList>
    </citation>
    <scope>NUCLEOTIDE SEQUENCE</scope>
    <source>
        <strain evidence="7">CBS 315.58</strain>
    </source>
</reference>
<keyword evidence="1" id="KW-0805">Transcription regulation</keyword>
<gene>
    <name evidence="7" type="ORF">QBC40DRAFT_180801</name>
</gene>
<proteinExistence type="predicted"/>
<dbReference type="EMBL" id="MU863961">
    <property type="protein sequence ID" value="KAK4197517.1"/>
    <property type="molecule type" value="Genomic_DNA"/>
</dbReference>
<evidence type="ECO:0000256" key="2">
    <source>
        <dbReference type="ARBA" id="ARBA00023125"/>
    </source>
</evidence>
<sequence length="269" mass="29594">LQEWQQQHQQQQQPSASSLFSTSPSSSDQSLLQYLDSSQDFDHLLWDGSFFDINHNYNSDNHDIQQLALDCTIFDLHQSIPVPTLPDFGSEIPSLSLDGITEANSHSIAPTPTQDGLPITSATNASLLTPTPTIITSFESSQAPCSSASPISTCTPASASGILVPGLKLPSSFVSVTGKPKGKPGRKPAKKRPLSEEEDENEEVLVKRARNNLAAKRYRQKKVDRIEELENEVDEVKKERDDLRVELARREAEVKALREMLAMATGKQG</sequence>
<dbReference type="InterPro" id="IPR004827">
    <property type="entry name" value="bZIP"/>
</dbReference>
<protein>
    <submittedName>
        <fullName evidence="7">B-ZIP transcription factor IDI-4</fullName>
    </submittedName>
</protein>
<name>A0AAN6XGU3_9PEZI</name>
<feature type="non-terminal residue" evidence="7">
    <location>
        <position position="1"/>
    </location>
</feature>
<dbReference type="InterPro" id="IPR046347">
    <property type="entry name" value="bZIP_sf"/>
</dbReference>
<organism evidence="7 8">
    <name type="scientific">Triangularia verruculosa</name>
    <dbReference type="NCBI Taxonomy" id="2587418"/>
    <lineage>
        <taxon>Eukaryota</taxon>
        <taxon>Fungi</taxon>
        <taxon>Dikarya</taxon>
        <taxon>Ascomycota</taxon>
        <taxon>Pezizomycotina</taxon>
        <taxon>Sordariomycetes</taxon>
        <taxon>Sordariomycetidae</taxon>
        <taxon>Sordariales</taxon>
        <taxon>Podosporaceae</taxon>
        <taxon>Triangularia</taxon>
    </lineage>
</organism>
<accession>A0AAN6XGU3</accession>
<evidence type="ECO:0000313" key="7">
    <source>
        <dbReference type="EMBL" id="KAK4197517.1"/>
    </source>
</evidence>
<dbReference type="PANTHER" id="PTHR23351:SF24">
    <property type="entry name" value="ACTIVATING TRANSCRIPTION FACTOR 3-RELATED"/>
    <property type="match status" value="1"/>
</dbReference>
<dbReference type="PROSITE" id="PS00036">
    <property type="entry name" value="BZIP_BASIC"/>
    <property type="match status" value="1"/>
</dbReference>
<feature type="coiled-coil region" evidence="4">
    <location>
        <begin position="212"/>
        <end position="260"/>
    </location>
</feature>
<evidence type="ECO:0000256" key="1">
    <source>
        <dbReference type="ARBA" id="ARBA00023015"/>
    </source>
</evidence>
<keyword evidence="4" id="KW-0175">Coiled coil</keyword>
<dbReference type="GO" id="GO:0006357">
    <property type="term" value="P:regulation of transcription by RNA polymerase II"/>
    <property type="evidence" value="ECO:0007669"/>
    <property type="project" value="InterPro"/>
</dbReference>
<dbReference type="PROSITE" id="PS50217">
    <property type="entry name" value="BZIP"/>
    <property type="match status" value="1"/>
</dbReference>
<dbReference type="GO" id="GO:0003700">
    <property type="term" value="F:DNA-binding transcription factor activity"/>
    <property type="evidence" value="ECO:0007669"/>
    <property type="project" value="InterPro"/>
</dbReference>
<dbReference type="Proteomes" id="UP001303160">
    <property type="component" value="Unassembled WGS sequence"/>
</dbReference>
<keyword evidence="3" id="KW-0804">Transcription</keyword>
<evidence type="ECO:0000259" key="6">
    <source>
        <dbReference type="PROSITE" id="PS50217"/>
    </source>
</evidence>
<keyword evidence="2" id="KW-0238">DNA-binding</keyword>
<feature type="compositionally biased region" description="Basic residues" evidence="5">
    <location>
        <begin position="180"/>
        <end position="192"/>
    </location>
</feature>
<dbReference type="SUPFAM" id="SSF57959">
    <property type="entry name" value="Leucine zipper domain"/>
    <property type="match status" value="1"/>
</dbReference>
<dbReference type="InterPro" id="IPR000837">
    <property type="entry name" value="AP-1"/>
</dbReference>
<evidence type="ECO:0000256" key="4">
    <source>
        <dbReference type="SAM" id="Coils"/>
    </source>
</evidence>
<feature type="region of interest" description="Disordered" evidence="5">
    <location>
        <begin position="1"/>
        <end position="26"/>
    </location>
</feature>
<evidence type="ECO:0000256" key="5">
    <source>
        <dbReference type="SAM" id="MobiDB-lite"/>
    </source>
</evidence>
<dbReference type="Pfam" id="PF07716">
    <property type="entry name" value="bZIP_2"/>
    <property type="match status" value="1"/>
</dbReference>
<keyword evidence="8" id="KW-1185">Reference proteome</keyword>
<feature type="region of interest" description="Disordered" evidence="5">
    <location>
        <begin position="174"/>
        <end position="203"/>
    </location>
</feature>
<dbReference type="AlphaFoldDB" id="A0AAN6XGU3"/>